<evidence type="ECO:0000313" key="5">
    <source>
        <dbReference type="Proteomes" id="UP000256845"/>
    </source>
</evidence>
<protein>
    <submittedName>
        <fullName evidence="4">Transglycosylase-like protein with SLT domain</fullName>
    </submittedName>
</protein>
<dbReference type="Gene3D" id="1.10.530.10">
    <property type="match status" value="1"/>
</dbReference>
<feature type="region of interest" description="Disordered" evidence="2">
    <location>
        <begin position="64"/>
        <end position="110"/>
    </location>
</feature>
<sequence>MPQYPNATAKAALMTGLILFGSGIILPTQGVANQDSNAFPMVSSEIANPFAPKIIPEEMAQPTNNQAEEAANTAETAPSPSTAEPAKSSSLKKTATAAETNPGSAYKTASNTAAKTAPAVGMSQDTAPGQIAVPANLPLIGAEETSDATICQKAIRGAEKMMGIPPHMLHAVALTESGKMVRQEGESGTERKLSAWPWTVMAEGRGRYLPNKAAAIAEVKALQAKGIRNIDVGCMQVNLGYHGKAFNSLEEAFTPNHNVAYAAAFLARLKQERHSWNRAVGYYHSSDKKRGHAYRMKVIRLWKQLERAYAQSQVAQRHGKSPLIRSYQSQKKQEILARTRALQKY</sequence>
<dbReference type="RefSeq" id="WP_245956997.1">
    <property type="nucleotide sequence ID" value="NZ_QRDW01000002.1"/>
</dbReference>
<feature type="compositionally biased region" description="Polar residues" evidence="2">
    <location>
        <begin position="87"/>
        <end position="110"/>
    </location>
</feature>
<name>A0A3D9HS86_9PROT</name>
<accession>A0A3D9HS86</accession>
<dbReference type="InterPro" id="IPR008258">
    <property type="entry name" value="Transglycosylase_SLT_dom_1"/>
</dbReference>
<reference evidence="4 5" key="1">
    <citation type="submission" date="2018-07" db="EMBL/GenBank/DDBJ databases">
        <title>Genomic Encyclopedia of Type Strains, Phase III (KMG-III): the genomes of soil and plant-associated and newly described type strains.</title>
        <authorList>
            <person name="Whitman W."/>
        </authorList>
    </citation>
    <scope>NUCLEOTIDE SEQUENCE [LARGE SCALE GENOMIC DNA]</scope>
    <source>
        <strain evidence="4 5">CECT 8488</strain>
    </source>
</reference>
<proteinExistence type="inferred from homology"/>
<dbReference type="Proteomes" id="UP000256845">
    <property type="component" value="Unassembled WGS sequence"/>
</dbReference>
<dbReference type="Pfam" id="PF01464">
    <property type="entry name" value="SLT"/>
    <property type="match status" value="1"/>
</dbReference>
<feature type="compositionally biased region" description="Low complexity" evidence="2">
    <location>
        <begin position="64"/>
        <end position="86"/>
    </location>
</feature>
<dbReference type="InterPro" id="IPR023346">
    <property type="entry name" value="Lysozyme-like_dom_sf"/>
</dbReference>
<keyword evidence="5" id="KW-1185">Reference proteome</keyword>
<organism evidence="4 5">
    <name type="scientific">Aestuariispira insulae</name>
    <dbReference type="NCBI Taxonomy" id="1461337"/>
    <lineage>
        <taxon>Bacteria</taxon>
        <taxon>Pseudomonadati</taxon>
        <taxon>Pseudomonadota</taxon>
        <taxon>Alphaproteobacteria</taxon>
        <taxon>Rhodospirillales</taxon>
        <taxon>Kiloniellaceae</taxon>
        <taxon>Aestuariispira</taxon>
    </lineage>
</organism>
<evidence type="ECO:0000256" key="2">
    <source>
        <dbReference type="SAM" id="MobiDB-lite"/>
    </source>
</evidence>
<evidence type="ECO:0000313" key="4">
    <source>
        <dbReference type="EMBL" id="RED52354.1"/>
    </source>
</evidence>
<dbReference type="EMBL" id="QRDW01000002">
    <property type="protein sequence ID" value="RED52354.1"/>
    <property type="molecule type" value="Genomic_DNA"/>
</dbReference>
<dbReference type="SUPFAM" id="SSF53955">
    <property type="entry name" value="Lysozyme-like"/>
    <property type="match status" value="1"/>
</dbReference>
<comment type="similarity">
    <text evidence="1">Belongs to the virb1 family.</text>
</comment>
<feature type="domain" description="Transglycosylase SLT" evidence="3">
    <location>
        <begin position="154"/>
        <end position="287"/>
    </location>
</feature>
<evidence type="ECO:0000259" key="3">
    <source>
        <dbReference type="Pfam" id="PF01464"/>
    </source>
</evidence>
<evidence type="ECO:0000256" key="1">
    <source>
        <dbReference type="ARBA" id="ARBA00009387"/>
    </source>
</evidence>
<gene>
    <name evidence="4" type="ORF">DFP90_102374</name>
</gene>
<comment type="caution">
    <text evidence="4">The sequence shown here is derived from an EMBL/GenBank/DDBJ whole genome shotgun (WGS) entry which is preliminary data.</text>
</comment>
<dbReference type="AlphaFoldDB" id="A0A3D9HS86"/>